<protein>
    <submittedName>
        <fullName evidence="2">Uncharacterized protein</fullName>
    </submittedName>
</protein>
<evidence type="ECO:0000313" key="3">
    <source>
        <dbReference type="Proteomes" id="UP000827892"/>
    </source>
</evidence>
<dbReference type="AlphaFoldDB" id="A0AAE9ILY4"/>
<gene>
    <name evidence="2" type="ORF">L3Y34_000413</name>
</gene>
<feature type="compositionally biased region" description="Low complexity" evidence="1">
    <location>
        <begin position="22"/>
        <end position="31"/>
    </location>
</feature>
<dbReference type="EMBL" id="CP090893">
    <property type="protein sequence ID" value="ULT99041.1"/>
    <property type="molecule type" value="Genomic_DNA"/>
</dbReference>
<evidence type="ECO:0000313" key="2">
    <source>
        <dbReference type="EMBL" id="ULT99041.1"/>
    </source>
</evidence>
<accession>A0AAE9ILY4</accession>
<evidence type="ECO:0000256" key="1">
    <source>
        <dbReference type="SAM" id="MobiDB-lite"/>
    </source>
</evidence>
<reference evidence="2 3" key="1">
    <citation type="submission" date="2022-05" db="EMBL/GenBank/DDBJ databases">
        <title>Chromosome-level reference genomes for two strains of Caenorhabditis briggsae: an improved platform for comparative genomics.</title>
        <authorList>
            <person name="Stevens L."/>
            <person name="Andersen E.C."/>
        </authorList>
    </citation>
    <scope>NUCLEOTIDE SEQUENCE [LARGE SCALE GENOMIC DNA]</scope>
    <source>
        <strain evidence="2">QX1410_ONT</strain>
        <tissue evidence="2">Whole-organism</tissue>
    </source>
</reference>
<dbReference type="Proteomes" id="UP000827892">
    <property type="component" value="Chromosome III"/>
</dbReference>
<organism evidence="2 3">
    <name type="scientific">Caenorhabditis briggsae</name>
    <dbReference type="NCBI Taxonomy" id="6238"/>
    <lineage>
        <taxon>Eukaryota</taxon>
        <taxon>Metazoa</taxon>
        <taxon>Ecdysozoa</taxon>
        <taxon>Nematoda</taxon>
        <taxon>Chromadorea</taxon>
        <taxon>Rhabditida</taxon>
        <taxon>Rhabditina</taxon>
        <taxon>Rhabditomorpha</taxon>
        <taxon>Rhabditoidea</taxon>
        <taxon>Rhabditidae</taxon>
        <taxon>Peloderinae</taxon>
        <taxon>Caenorhabditis</taxon>
    </lineage>
</organism>
<sequence>MLDYPLTHPTTSGSRYSPILATSSGSTSGSNSDEDTLEKGQKDNYRLIRKRISEEDEENYPEGVENSNTVLLMADTVTVSVFYIYKKFKKRNKNQIERLGVQPGSHRSKSNALADCATAQHVRAGGGGLIEEWWWWVHERGKGRWRVWPRIE</sequence>
<feature type="region of interest" description="Disordered" evidence="1">
    <location>
        <begin position="1"/>
        <end position="41"/>
    </location>
</feature>
<proteinExistence type="predicted"/>
<name>A0AAE9ILY4_CAEBR</name>